<evidence type="ECO:0000313" key="1">
    <source>
        <dbReference type="EMBL" id="GBM04598.1"/>
    </source>
</evidence>
<gene>
    <name evidence="1" type="ORF">AVEN_93995_1</name>
</gene>
<sequence length="119" mass="13608">MTAVFDGSFLTERKRSEVAYRANNTGLGVCSPKPAKYLVVRYGHKMTNPSTLIHELVVLPDYDLPFMHLADTPQSETELGFQCFMCKLRPHFICTSWDKIQAHSYAIFEMDFISLPTSR</sequence>
<comment type="caution">
    <text evidence="1">The sequence shown here is derived from an EMBL/GenBank/DDBJ whole genome shotgun (WGS) entry which is preliminary data.</text>
</comment>
<protein>
    <submittedName>
        <fullName evidence="1">Uncharacterized protein</fullName>
    </submittedName>
</protein>
<dbReference type="Proteomes" id="UP000499080">
    <property type="component" value="Unassembled WGS sequence"/>
</dbReference>
<dbReference type="EMBL" id="BGPR01000204">
    <property type="protein sequence ID" value="GBM04598.1"/>
    <property type="molecule type" value="Genomic_DNA"/>
</dbReference>
<accession>A0A4Y2CLI8</accession>
<evidence type="ECO:0000313" key="2">
    <source>
        <dbReference type="Proteomes" id="UP000499080"/>
    </source>
</evidence>
<keyword evidence="2" id="KW-1185">Reference proteome</keyword>
<name>A0A4Y2CLI8_ARAVE</name>
<organism evidence="1 2">
    <name type="scientific">Araneus ventricosus</name>
    <name type="common">Orbweaver spider</name>
    <name type="synonym">Epeira ventricosa</name>
    <dbReference type="NCBI Taxonomy" id="182803"/>
    <lineage>
        <taxon>Eukaryota</taxon>
        <taxon>Metazoa</taxon>
        <taxon>Ecdysozoa</taxon>
        <taxon>Arthropoda</taxon>
        <taxon>Chelicerata</taxon>
        <taxon>Arachnida</taxon>
        <taxon>Araneae</taxon>
        <taxon>Araneomorphae</taxon>
        <taxon>Entelegynae</taxon>
        <taxon>Araneoidea</taxon>
        <taxon>Araneidae</taxon>
        <taxon>Araneus</taxon>
    </lineage>
</organism>
<reference evidence="1 2" key="1">
    <citation type="journal article" date="2019" name="Sci. Rep.">
        <title>Orb-weaving spider Araneus ventricosus genome elucidates the spidroin gene catalogue.</title>
        <authorList>
            <person name="Kono N."/>
            <person name="Nakamura H."/>
            <person name="Ohtoshi R."/>
            <person name="Moran D.A.P."/>
            <person name="Shinohara A."/>
            <person name="Yoshida Y."/>
            <person name="Fujiwara M."/>
            <person name="Mori M."/>
            <person name="Tomita M."/>
            <person name="Arakawa K."/>
        </authorList>
    </citation>
    <scope>NUCLEOTIDE SEQUENCE [LARGE SCALE GENOMIC DNA]</scope>
</reference>
<dbReference type="AlphaFoldDB" id="A0A4Y2CLI8"/>
<proteinExistence type="predicted"/>